<feature type="transmembrane region" description="Helical" evidence="10">
    <location>
        <begin position="252"/>
        <end position="281"/>
    </location>
</feature>
<feature type="transmembrane region" description="Helical" evidence="10">
    <location>
        <begin position="102"/>
        <end position="120"/>
    </location>
</feature>
<evidence type="ECO:0000256" key="7">
    <source>
        <dbReference type="ARBA" id="ARBA00022849"/>
    </source>
</evidence>
<evidence type="ECO:0000313" key="13">
    <source>
        <dbReference type="Proteomes" id="UP000230790"/>
    </source>
</evidence>
<feature type="transmembrane region" description="Helical" evidence="10">
    <location>
        <begin position="368"/>
        <end position="390"/>
    </location>
</feature>
<evidence type="ECO:0000256" key="5">
    <source>
        <dbReference type="ARBA" id="ARBA00022475"/>
    </source>
</evidence>
<feature type="domain" description="Citrate transporter-like" evidence="11">
    <location>
        <begin position="29"/>
        <end position="380"/>
    </location>
</feature>
<evidence type="ECO:0000256" key="4">
    <source>
        <dbReference type="ARBA" id="ARBA00022448"/>
    </source>
</evidence>
<dbReference type="EMBL" id="PGTN01000038">
    <property type="protein sequence ID" value="PJF47695.1"/>
    <property type="molecule type" value="Genomic_DNA"/>
</dbReference>
<name>A0A2M8QD01_9CHLR</name>
<feature type="transmembrane region" description="Helical" evidence="10">
    <location>
        <begin position="6"/>
        <end position="26"/>
    </location>
</feature>
<evidence type="ECO:0000313" key="12">
    <source>
        <dbReference type="EMBL" id="PJF47695.1"/>
    </source>
</evidence>
<dbReference type="GO" id="GO:0015105">
    <property type="term" value="F:arsenite transmembrane transporter activity"/>
    <property type="evidence" value="ECO:0007669"/>
    <property type="project" value="InterPro"/>
</dbReference>
<evidence type="ECO:0000256" key="3">
    <source>
        <dbReference type="ARBA" id="ARBA00009843"/>
    </source>
</evidence>
<dbReference type="InterPro" id="IPR004680">
    <property type="entry name" value="Cit_transptr-like_dom"/>
</dbReference>
<keyword evidence="9 10" id="KW-0472">Membrane</keyword>
<feature type="transmembrane region" description="Helical" evidence="10">
    <location>
        <begin position="182"/>
        <end position="205"/>
    </location>
</feature>
<feature type="transmembrane region" description="Helical" evidence="10">
    <location>
        <begin position="332"/>
        <end position="356"/>
    </location>
</feature>
<comment type="similarity">
    <text evidence="2">Belongs to the ArsB family.</text>
</comment>
<evidence type="ECO:0000256" key="8">
    <source>
        <dbReference type="ARBA" id="ARBA00022989"/>
    </source>
</evidence>
<dbReference type="GO" id="GO:0005886">
    <property type="term" value="C:plasma membrane"/>
    <property type="evidence" value="ECO:0007669"/>
    <property type="project" value="UniProtKB-SubCell"/>
</dbReference>
<dbReference type="Proteomes" id="UP000230790">
    <property type="component" value="Unassembled WGS sequence"/>
</dbReference>
<keyword evidence="5" id="KW-1003">Cell membrane</keyword>
<comment type="subcellular location">
    <subcellularLocation>
        <location evidence="1">Cell membrane</location>
        <topology evidence="1">Multi-pass membrane protein</topology>
    </subcellularLocation>
</comment>
<protein>
    <submittedName>
        <fullName evidence="12">Anion transporter</fullName>
    </submittedName>
</protein>
<sequence length="430" mass="44782">MPFAPFHIAPSAGAAVIALATFVALAMGEIPRLKLNRATIAMIGAGTVLVFGVLTLPEAESTIDLGTLILLLSMMIINAVLELSGFFTWVGAVVIERANAPTVLLVLVVVTAGVLSMLFLNDPVCVMLTPLVCGVVLRLKRNPMPYLIALACAANVGSVATITGNPQNILIGASSGIGYLYWLLRLGPVAAVGLAVVFAVIWLLYPREFRGAQDVAHVAAPSAIVAPRHAGAPIPLAQAEATIYASTLRKSLIVIALMLMAFLAGVNVTVAAFVAACAILISRRFESARILALVDWPLLVMFGGLFVVTGALEVTGVSAQLFALVKPLAFAGVAPLALVTTLLSNLISNVPAVLLFRPLVPQFADPTQAWLTLAAASTLAGNLTLIGSVANLIVAEQALKFGIKLTFMEYLKPGVIITTLTLIAAIVLLG</sequence>
<evidence type="ECO:0000256" key="9">
    <source>
        <dbReference type="ARBA" id="ARBA00023136"/>
    </source>
</evidence>
<evidence type="ECO:0000256" key="1">
    <source>
        <dbReference type="ARBA" id="ARBA00004651"/>
    </source>
</evidence>
<evidence type="ECO:0000256" key="10">
    <source>
        <dbReference type="SAM" id="Phobius"/>
    </source>
</evidence>
<dbReference type="PANTHER" id="PTHR43302:SF5">
    <property type="entry name" value="TRANSPORTER ARSB-RELATED"/>
    <property type="match status" value="1"/>
</dbReference>
<keyword evidence="8 10" id="KW-1133">Transmembrane helix</keyword>
<proteinExistence type="inferred from homology"/>
<feature type="transmembrane region" description="Helical" evidence="10">
    <location>
        <begin position="68"/>
        <end position="95"/>
    </location>
</feature>
<evidence type="ECO:0000256" key="2">
    <source>
        <dbReference type="ARBA" id="ARBA00006433"/>
    </source>
</evidence>
<keyword evidence="6 10" id="KW-0812">Transmembrane</keyword>
<keyword evidence="4" id="KW-0813">Transport</keyword>
<comment type="caution">
    <text evidence="12">The sequence shown here is derived from an EMBL/GenBank/DDBJ whole genome shotgun (WGS) entry which is preliminary data.</text>
</comment>
<feature type="transmembrane region" description="Helical" evidence="10">
    <location>
        <begin position="293"/>
        <end position="312"/>
    </location>
</feature>
<reference evidence="12 13" key="1">
    <citation type="submission" date="2017-11" db="EMBL/GenBank/DDBJ databases">
        <title>Evolution of Phototrophy in the Chloroflexi Phylum Driven by Horizontal Gene Transfer.</title>
        <authorList>
            <person name="Ward L.M."/>
            <person name="Hemp J."/>
            <person name="Shih P.M."/>
            <person name="Mcglynn S.E."/>
            <person name="Fischer W."/>
        </authorList>
    </citation>
    <scope>NUCLEOTIDE SEQUENCE [LARGE SCALE GENOMIC DNA]</scope>
    <source>
        <strain evidence="12">JP3_7</strain>
    </source>
</reference>
<dbReference type="InterPro" id="IPR000802">
    <property type="entry name" value="Arsenical_pump_ArsB"/>
</dbReference>
<dbReference type="PRINTS" id="PR00758">
    <property type="entry name" value="ARSENICPUMP"/>
</dbReference>
<gene>
    <name evidence="12" type="ORF">CUN48_07425</name>
</gene>
<keyword evidence="7" id="KW-0059">Arsenical resistance</keyword>
<dbReference type="CDD" id="cd01117">
    <property type="entry name" value="YbiR_permease"/>
    <property type="match status" value="1"/>
</dbReference>
<evidence type="ECO:0000256" key="6">
    <source>
        <dbReference type="ARBA" id="ARBA00022692"/>
    </source>
</evidence>
<comment type="similarity">
    <text evidence="3">Belongs to the CitM (TC 2.A.11) transporter family.</text>
</comment>
<accession>A0A2M8QD01</accession>
<dbReference type="AlphaFoldDB" id="A0A2M8QD01"/>
<dbReference type="PANTHER" id="PTHR43302">
    <property type="entry name" value="TRANSPORTER ARSB-RELATED"/>
    <property type="match status" value="1"/>
</dbReference>
<dbReference type="GO" id="GO:0046685">
    <property type="term" value="P:response to arsenic-containing substance"/>
    <property type="evidence" value="ECO:0007669"/>
    <property type="project" value="UniProtKB-KW"/>
</dbReference>
<evidence type="ECO:0000259" key="11">
    <source>
        <dbReference type="Pfam" id="PF03600"/>
    </source>
</evidence>
<feature type="transmembrane region" description="Helical" evidence="10">
    <location>
        <begin position="410"/>
        <end position="429"/>
    </location>
</feature>
<dbReference type="Pfam" id="PF03600">
    <property type="entry name" value="CitMHS"/>
    <property type="match status" value="1"/>
</dbReference>
<feature type="transmembrane region" description="Helical" evidence="10">
    <location>
        <begin position="38"/>
        <end position="56"/>
    </location>
</feature>
<organism evidence="12 13">
    <name type="scientific">Candidatus Thermofonsia Clade 3 bacterium</name>
    <dbReference type="NCBI Taxonomy" id="2364212"/>
    <lineage>
        <taxon>Bacteria</taxon>
        <taxon>Bacillati</taxon>
        <taxon>Chloroflexota</taxon>
        <taxon>Candidatus Thermofontia</taxon>
        <taxon>Candidatus Thermofonsia Clade 3</taxon>
    </lineage>
</organism>